<evidence type="ECO:0008006" key="3">
    <source>
        <dbReference type="Google" id="ProtNLM"/>
    </source>
</evidence>
<dbReference type="RefSeq" id="WP_281418565.1">
    <property type="nucleotide sequence ID" value="NZ_JAHBGB010000027.1"/>
</dbReference>
<dbReference type="Proteomes" id="UP001597299">
    <property type="component" value="Unassembled WGS sequence"/>
</dbReference>
<reference evidence="2" key="1">
    <citation type="journal article" date="2019" name="Int. J. Syst. Evol. Microbiol.">
        <title>The Global Catalogue of Microorganisms (GCM) 10K type strain sequencing project: providing services to taxonomists for standard genome sequencing and annotation.</title>
        <authorList>
            <consortium name="The Broad Institute Genomics Platform"/>
            <consortium name="The Broad Institute Genome Sequencing Center for Infectious Disease"/>
            <person name="Wu L."/>
            <person name="Ma J."/>
        </authorList>
    </citation>
    <scope>NUCLEOTIDE SEQUENCE [LARGE SCALE GENOMIC DNA]</scope>
    <source>
        <strain evidence="2">CCM 7435</strain>
    </source>
</reference>
<organism evidence="1 2">
    <name type="scientific">Ancylobacter oerskovii</name>
    <dbReference type="NCBI Taxonomy" id="459519"/>
    <lineage>
        <taxon>Bacteria</taxon>
        <taxon>Pseudomonadati</taxon>
        <taxon>Pseudomonadota</taxon>
        <taxon>Alphaproteobacteria</taxon>
        <taxon>Hyphomicrobiales</taxon>
        <taxon>Xanthobacteraceae</taxon>
        <taxon>Ancylobacter</taxon>
    </lineage>
</organism>
<keyword evidence="2" id="KW-1185">Reference proteome</keyword>
<protein>
    <recommendedName>
        <fullName evidence="3">Fructokinase</fullName>
    </recommendedName>
</protein>
<accession>A0ABW4YZ85</accession>
<gene>
    <name evidence="1" type="ORF">ACFSNC_14050</name>
</gene>
<evidence type="ECO:0000313" key="1">
    <source>
        <dbReference type="EMBL" id="MFD2141529.1"/>
    </source>
</evidence>
<name>A0ABW4YZ85_9HYPH</name>
<sequence>MILVCGEALIDRFVGPPEGTEMPARAVAGGSPFNAAIALISRLC</sequence>
<dbReference type="EMBL" id="JBHUHD010000001">
    <property type="protein sequence ID" value="MFD2141529.1"/>
    <property type="molecule type" value="Genomic_DNA"/>
</dbReference>
<comment type="caution">
    <text evidence="1">The sequence shown here is derived from an EMBL/GenBank/DDBJ whole genome shotgun (WGS) entry which is preliminary data.</text>
</comment>
<proteinExistence type="predicted"/>
<evidence type="ECO:0000313" key="2">
    <source>
        <dbReference type="Proteomes" id="UP001597299"/>
    </source>
</evidence>